<evidence type="ECO:0000256" key="1">
    <source>
        <dbReference type="ARBA" id="ARBA00023015"/>
    </source>
</evidence>
<dbReference type="InterPro" id="IPR009057">
    <property type="entry name" value="Homeodomain-like_sf"/>
</dbReference>
<evidence type="ECO:0000259" key="4">
    <source>
        <dbReference type="PROSITE" id="PS01124"/>
    </source>
</evidence>
<accession>A0ABS5CAU4</accession>
<proteinExistence type="predicted"/>
<dbReference type="PROSITE" id="PS00041">
    <property type="entry name" value="HTH_ARAC_FAMILY_1"/>
    <property type="match status" value="1"/>
</dbReference>
<sequence>MVFYDGEGRVFATPVTGPASFEEQSANELTAMLHKSQWKREQLTAFIRGEFVQWAINRRIVPEELRTFIADWLRGWHREQAGQEAIGWRVSGQILGAATINELVEAIVYEIELTGRIKKCRREITAAKAFIEANLEKPLTLNAVSREAGLSPHYLSRLFREETGVSFHDFVTGKRMEKATDLLQHTSLRVYEIAHLVGIPSYRYFSALFREWTGAAPTGLRWADQDDKG</sequence>
<dbReference type="PROSITE" id="PS01124">
    <property type="entry name" value="HTH_ARAC_FAMILY_2"/>
    <property type="match status" value="1"/>
</dbReference>
<protein>
    <submittedName>
        <fullName evidence="5">Helix-turn-helix transcriptional regulator</fullName>
    </submittedName>
</protein>
<dbReference type="InterPro" id="IPR018062">
    <property type="entry name" value="HTH_AraC-typ_CS"/>
</dbReference>
<gene>
    <name evidence="5" type="ORF">I8J30_10330</name>
</gene>
<dbReference type="Gene3D" id="1.10.10.60">
    <property type="entry name" value="Homeodomain-like"/>
    <property type="match status" value="2"/>
</dbReference>
<keyword evidence="1" id="KW-0805">Transcription regulation</keyword>
<comment type="caution">
    <text evidence="5">The sequence shown here is derived from an EMBL/GenBank/DDBJ whole genome shotgun (WGS) entry which is preliminary data.</text>
</comment>
<dbReference type="SUPFAM" id="SSF46689">
    <property type="entry name" value="Homeodomain-like"/>
    <property type="match status" value="2"/>
</dbReference>
<keyword evidence="6" id="KW-1185">Reference proteome</keyword>
<organism evidence="5 6">
    <name type="scientific">Paenibacillus lignilyticus</name>
    <dbReference type="NCBI Taxonomy" id="1172615"/>
    <lineage>
        <taxon>Bacteria</taxon>
        <taxon>Bacillati</taxon>
        <taxon>Bacillota</taxon>
        <taxon>Bacilli</taxon>
        <taxon>Bacillales</taxon>
        <taxon>Paenibacillaceae</taxon>
        <taxon>Paenibacillus</taxon>
    </lineage>
</organism>
<feature type="domain" description="HTH araC/xylS-type" evidence="4">
    <location>
        <begin position="125"/>
        <end position="223"/>
    </location>
</feature>
<dbReference type="Proteomes" id="UP000673394">
    <property type="component" value="Unassembled WGS sequence"/>
</dbReference>
<evidence type="ECO:0000313" key="6">
    <source>
        <dbReference type="Proteomes" id="UP000673394"/>
    </source>
</evidence>
<keyword evidence="3" id="KW-0804">Transcription</keyword>
<dbReference type="SMART" id="SM00342">
    <property type="entry name" value="HTH_ARAC"/>
    <property type="match status" value="1"/>
</dbReference>
<name>A0ABS5CAU4_9BACL</name>
<evidence type="ECO:0000313" key="5">
    <source>
        <dbReference type="EMBL" id="MBP3963096.1"/>
    </source>
</evidence>
<evidence type="ECO:0000256" key="3">
    <source>
        <dbReference type="ARBA" id="ARBA00023163"/>
    </source>
</evidence>
<reference evidence="5 6" key="1">
    <citation type="submission" date="2021-04" db="EMBL/GenBank/DDBJ databases">
        <title>Paenibacillus sp. DLE-14 whole genome sequence.</title>
        <authorList>
            <person name="Ham Y.J."/>
        </authorList>
    </citation>
    <scope>NUCLEOTIDE SEQUENCE [LARGE SCALE GENOMIC DNA]</scope>
    <source>
        <strain evidence="5 6">DLE-14</strain>
    </source>
</reference>
<evidence type="ECO:0000256" key="2">
    <source>
        <dbReference type="ARBA" id="ARBA00023125"/>
    </source>
</evidence>
<dbReference type="Pfam" id="PF12833">
    <property type="entry name" value="HTH_18"/>
    <property type="match status" value="1"/>
</dbReference>
<dbReference type="InterPro" id="IPR018060">
    <property type="entry name" value="HTH_AraC"/>
</dbReference>
<dbReference type="PANTHER" id="PTHR43280">
    <property type="entry name" value="ARAC-FAMILY TRANSCRIPTIONAL REGULATOR"/>
    <property type="match status" value="1"/>
</dbReference>
<keyword evidence="2" id="KW-0238">DNA-binding</keyword>
<dbReference type="PANTHER" id="PTHR43280:SF2">
    <property type="entry name" value="HTH-TYPE TRANSCRIPTIONAL REGULATOR EXSA"/>
    <property type="match status" value="1"/>
</dbReference>
<dbReference type="EMBL" id="JAGKSP010000003">
    <property type="protein sequence ID" value="MBP3963096.1"/>
    <property type="molecule type" value="Genomic_DNA"/>
</dbReference>